<dbReference type="NCBIfam" id="TIGR04302">
    <property type="entry name" value="geo_PqqD_fam"/>
    <property type="match status" value="1"/>
</dbReference>
<organism evidence="1">
    <name type="scientific">Geobacter metallireducens</name>
    <dbReference type="NCBI Taxonomy" id="28232"/>
    <lineage>
        <taxon>Bacteria</taxon>
        <taxon>Pseudomonadati</taxon>
        <taxon>Thermodesulfobacteriota</taxon>
        <taxon>Desulfuromonadia</taxon>
        <taxon>Geobacterales</taxon>
        <taxon>Geobacteraceae</taxon>
        <taxon>Geobacter</taxon>
    </lineage>
</organism>
<dbReference type="Pfam" id="PF05402">
    <property type="entry name" value="PqqD"/>
    <property type="match status" value="1"/>
</dbReference>
<dbReference type="EMBL" id="DSOV01000012">
    <property type="protein sequence ID" value="HEN41527.1"/>
    <property type="molecule type" value="Genomic_DNA"/>
</dbReference>
<comment type="caution">
    <text evidence="1">The sequence shown here is derived from an EMBL/GenBank/DDBJ whole genome shotgun (WGS) entry which is preliminary data.</text>
</comment>
<reference evidence="1" key="1">
    <citation type="journal article" date="2020" name="mSystems">
        <title>Genome- and Community-Level Interaction Insights into Carbon Utilization and Element Cycling Functions of Hydrothermarchaeota in Hydrothermal Sediment.</title>
        <authorList>
            <person name="Zhou Z."/>
            <person name="Liu Y."/>
            <person name="Xu W."/>
            <person name="Pan J."/>
            <person name="Luo Z.H."/>
            <person name="Li M."/>
        </authorList>
    </citation>
    <scope>NUCLEOTIDE SEQUENCE [LARGE SCALE GENOMIC DNA]</scope>
    <source>
        <strain evidence="1">SpSt-349</strain>
    </source>
</reference>
<dbReference type="InterPro" id="IPR008792">
    <property type="entry name" value="PQQD"/>
</dbReference>
<dbReference type="AlphaFoldDB" id="A0A831UBL2"/>
<protein>
    <submittedName>
        <fullName evidence="1">GeoRSP system PqqD family peptide chaperone</fullName>
    </submittedName>
</protein>
<evidence type="ECO:0000313" key="1">
    <source>
        <dbReference type="EMBL" id="HEN41527.1"/>
    </source>
</evidence>
<gene>
    <name evidence="1" type="ORF">ENQ87_03985</name>
</gene>
<accession>A0A831UBL2</accession>
<dbReference type="InterPro" id="IPR041881">
    <property type="entry name" value="PqqD_sf"/>
</dbReference>
<dbReference type="InterPro" id="IPR027569">
    <property type="entry name" value="Geo_PqqD_fam"/>
</dbReference>
<name>A0A831UBL2_GEOME</name>
<proteinExistence type="predicted"/>
<sequence>MQTIHRNPSVMWREETDALARVREALERGEEVEETGTSVLFSGGTMLSLNYLGTEIWKLCDGRPLDGIVAELLPRFEVEEGVLREDVQSFLDELAAKGFITYAE</sequence>
<dbReference type="Gene3D" id="1.10.10.1150">
    <property type="entry name" value="Coenzyme PQQ synthesis protein D (PqqD)"/>
    <property type="match status" value="1"/>
</dbReference>